<feature type="transmembrane region" description="Helical" evidence="1">
    <location>
        <begin position="195"/>
        <end position="215"/>
    </location>
</feature>
<evidence type="ECO:0000313" key="3">
    <source>
        <dbReference type="Proteomes" id="UP000283269"/>
    </source>
</evidence>
<keyword evidence="1" id="KW-1133">Transmembrane helix</keyword>
<keyword evidence="1" id="KW-0812">Transmembrane</keyword>
<comment type="caution">
    <text evidence="2">The sequence shown here is derived from an EMBL/GenBank/DDBJ whole genome shotgun (WGS) entry which is preliminary data.</text>
</comment>
<evidence type="ECO:0000256" key="1">
    <source>
        <dbReference type="SAM" id="Phobius"/>
    </source>
</evidence>
<keyword evidence="1" id="KW-0472">Membrane</keyword>
<feature type="transmembrane region" description="Helical" evidence="1">
    <location>
        <begin position="221"/>
        <end position="240"/>
    </location>
</feature>
<dbReference type="EMBL" id="NHYD01002412">
    <property type="protein sequence ID" value="PPQ86860.1"/>
    <property type="molecule type" value="Genomic_DNA"/>
</dbReference>
<feature type="transmembrane region" description="Helical" evidence="1">
    <location>
        <begin position="283"/>
        <end position="304"/>
    </location>
</feature>
<dbReference type="OrthoDB" id="72269at2759"/>
<accession>A0A409X7Z3</accession>
<feature type="transmembrane region" description="Helical" evidence="1">
    <location>
        <begin position="140"/>
        <end position="160"/>
    </location>
</feature>
<evidence type="ECO:0000313" key="2">
    <source>
        <dbReference type="EMBL" id="PPQ86860.1"/>
    </source>
</evidence>
<protein>
    <submittedName>
        <fullName evidence="2">Uncharacterized protein</fullName>
    </submittedName>
</protein>
<gene>
    <name evidence="2" type="ORF">CVT25_012580</name>
</gene>
<dbReference type="InParanoid" id="A0A409X7Z3"/>
<keyword evidence="3" id="KW-1185">Reference proteome</keyword>
<proteinExistence type="predicted"/>
<organism evidence="2 3">
    <name type="scientific">Psilocybe cyanescens</name>
    <dbReference type="NCBI Taxonomy" id="93625"/>
    <lineage>
        <taxon>Eukaryota</taxon>
        <taxon>Fungi</taxon>
        <taxon>Dikarya</taxon>
        <taxon>Basidiomycota</taxon>
        <taxon>Agaricomycotina</taxon>
        <taxon>Agaricomycetes</taxon>
        <taxon>Agaricomycetidae</taxon>
        <taxon>Agaricales</taxon>
        <taxon>Agaricineae</taxon>
        <taxon>Strophariaceae</taxon>
        <taxon>Psilocybe</taxon>
    </lineage>
</organism>
<dbReference type="STRING" id="93625.A0A409X7Z3"/>
<feature type="transmembrane region" description="Helical" evidence="1">
    <location>
        <begin position="62"/>
        <end position="82"/>
    </location>
</feature>
<dbReference type="AlphaFoldDB" id="A0A409X7Z3"/>
<dbReference type="Proteomes" id="UP000283269">
    <property type="component" value="Unassembled WGS sequence"/>
</dbReference>
<name>A0A409X7Z3_PSICY</name>
<feature type="transmembrane region" description="Helical" evidence="1">
    <location>
        <begin position="252"/>
        <end position="271"/>
    </location>
</feature>
<feature type="transmembrane region" description="Helical" evidence="1">
    <location>
        <begin position="94"/>
        <end position="119"/>
    </location>
</feature>
<reference evidence="2 3" key="1">
    <citation type="journal article" date="2018" name="Evol. Lett.">
        <title>Horizontal gene cluster transfer increased hallucinogenic mushroom diversity.</title>
        <authorList>
            <person name="Reynolds H.T."/>
            <person name="Vijayakumar V."/>
            <person name="Gluck-Thaler E."/>
            <person name="Korotkin H.B."/>
            <person name="Matheny P.B."/>
            <person name="Slot J.C."/>
        </authorList>
    </citation>
    <scope>NUCLEOTIDE SEQUENCE [LARGE SCALE GENOMIC DNA]</scope>
    <source>
        <strain evidence="2 3">2631</strain>
    </source>
</reference>
<sequence length="310" mass="34029">MFGRFKAAGMDLQLREHCLPSASSVPTTYRIDYTGFGGLDRALCPLVTFFHNIMESPTSLSFLSYAIGISGPLITLPLLEAYRLGQSRFILYPVIWGLLSQIATVGIMFPLYWLAFILAEGTRVQRTSKVHSFTQAEAEAIIFGVIIGAVVPSVAMLILGDAHVTAIWQLYPLYVSVAQLAHLQFRPSSKHSQSGIATMQALYLGLFIVSSSMHISTLWPIRNDFAAIKSLLLPSALALHPSKDINNHLLDFLKWDVIIAYSATALALLWFANNVKQVVSILFWYAIAIPVVGFGAAVMGVAIWRDGILA</sequence>